<evidence type="ECO:0000313" key="1">
    <source>
        <dbReference type="EMBL" id="KAL1853177.1"/>
    </source>
</evidence>
<accession>A0ABR3W4W8</accession>
<name>A0ABR3W4W8_9PEZI</name>
<reference evidence="1 2" key="1">
    <citation type="journal article" date="2024" name="IMA Fungus">
        <title>IMA Genome - F19 : A genome assembly and annotation guide to empower mycologists, including annotated draft genome sequences of Ceratocystis pirilliformis, Diaporthe australafricana, Fusarium ophioides, Paecilomyces lecythidis, and Sporothrix stenoceras.</title>
        <authorList>
            <person name="Aylward J."/>
            <person name="Wilson A.M."/>
            <person name="Visagie C.M."/>
            <person name="Spraker J."/>
            <person name="Barnes I."/>
            <person name="Buitendag C."/>
            <person name="Ceriani C."/>
            <person name="Del Mar Angel L."/>
            <person name="du Plessis D."/>
            <person name="Fuchs T."/>
            <person name="Gasser K."/>
            <person name="Kramer D."/>
            <person name="Li W."/>
            <person name="Munsamy K."/>
            <person name="Piso A."/>
            <person name="Price J.L."/>
            <person name="Sonnekus B."/>
            <person name="Thomas C."/>
            <person name="van der Nest A."/>
            <person name="van Dijk A."/>
            <person name="van Heerden A."/>
            <person name="van Vuuren N."/>
            <person name="Yilmaz N."/>
            <person name="Duong T.A."/>
            <person name="van der Merwe N.A."/>
            <person name="Wingfield M.J."/>
            <person name="Wingfield B.D."/>
        </authorList>
    </citation>
    <scope>NUCLEOTIDE SEQUENCE [LARGE SCALE GENOMIC DNA]</scope>
    <source>
        <strain evidence="1 2">CMW 18300</strain>
    </source>
</reference>
<proteinExistence type="predicted"/>
<keyword evidence="2" id="KW-1185">Reference proteome</keyword>
<dbReference type="EMBL" id="JAWRVE010000152">
    <property type="protein sequence ID" value="KAL1853177.1"/>
    <property type="molecule type" value="Genomic_DNA"/>
</dbReference>
<dbReference type="Proteomes" id="UP001583177">
    <property type="component" value="Unassembled WGS sequence"/>
</dbReference>
<gene>
    <name evidence="1" type="ORF">Daus18300_011916</name>
</gene>
<protein>
    <submittedName>
        <fullName evidence="1">Uncharacterized protein</fullName>
    </submittedName>
</protein>
<sequence length="336" mass="38853">MAFYVKSFPLADQVTLNRPDFHPRLHYSFFQEPTWSDRVVNRVWMISGYAHKSEIPRIRRQDLSDFGSIWLTDNFAETKEYATLRGFWAVDNRADVNADFVMIVQYKTFRLWLRRRPGQDIVLSTTDVANILSLCLSIPVEGDEMPCYVGDMVNSIGSVQWLISPVEKAGIDDSIKAFRQQAAAWRCRAHQNVIIAVLYSRKYSPLNLQYRRRDSRKIEEIFKRQGIDYERIAEARRQVDCPLQGFSSNRLEALLSSSGSDGDAGTLPLRVDDQDRAELYSTQDNLALAAMVLARNREMQPIISEQLTEDDEKEFKASLAHYTELREYLSPEDRPH</sequence>
<evidence type="ECO:0000313" key="2">
    <source>
        <dbReference type="Proteomes" id="UP001583177"/>
    </source>
</evidence>
<organism evidence="1 2">
    <name type="scientific">Diaporthe australafricana</name>
    <dbReference type="NCBI Taxonomy" id="127596"/>
    <lineage>
        <taxon>Eukaryota</taxon>
        <taxon>Fungi</taxon>
        <taxon>Dikarya</taxon>
        <taxon>Ascomycota</taxon>
        <taxon>Pezizomycotina</taxon>
        <taxon>Sordariomycetes</taxon>
        <taxon>Sordariomycetidae</taxon>
        <taxon>Diaporthales</taxon>
        <taxon>Diaporthaceae</taxon>
        <taxon>Diaporthe</taxon>
    </lineage>
</organism>
<comment type="caution">
    <text evidence="1">The sequence shown here is derived from an EMBL/GenBank/DDBJ whole genome shotgun (WGS) entry which is preliminary data.</text>
</comment>